<evidence type="ECO:0000256" key="2">
    <source>
        <dbReference type="ARBA" id="ARBA00022857"/>
    </source>
</evidence>
<dbReference type="InterPro" id="IPR002347">
    <property type="entry name" value="SDR_fam"/>
</dbReference>
<evidence type="ECO:0000256" key="3">
    <source>
        <dbReference type="ARBA" id="ARBA00023002"/>
    </source>
</evidence>
<dbReference type="InterPro" id="IPR036291">
    <property type="entry name" value="NAD(P)-bd_dom_sf"/>
</dbReference>
<keyword evidence="5" id="KW-1185">Reference proteome</keyword>
<dbReference type="AlphaFoldDB" id="A0A9P4MEZ3"/>
<comment type="caution">
    <text evidence="4">The sequence shown here is derived from an EMBL/GenBank/DDBJ whole genome shotgun (WGS) entry which is preliminary data.</text>
</comment>
<dbReference type="Gene3D" id="3.40.50.720">
    <property type="entry name" value="NAD(P)-binding Rossmann-like Domain"/>
    <property type="match status" value="1"/>
</dbReference>
<keyword evidence="2" id="KW-0521">NADP</keyword>
<dbReference type="PANTHER" id="PTHR24320">
    <property type="entry name" value="RETINOL DEHYDROGENASE"/>
    <property type="match status" value="1"/>
</dbReference>
<dbReference type="OrthoDB" id="191139at2759"/>
<dbReference type="Pfam" id="PF00106">
    <property type="entry name" value="adh_short"/>
    <property type="match status" value="1"/>
</dbReference>
<protein>
    <submittedName>
        <fullName evidence="4">NAD(P)-binding protein</fullName>
    </submittedName>
</protein>
<proteinExistence type="inferred from homology"/>
<evidence type="ECO:0000313" key="4">
    <source>
        <dbReference type="EMBL" id="KAF2104952.1"/>
    </source>
</evidence>
<dbReference type="Proteomes" id="UP000799772">
    <property type="component" value="Unassembled WGS sequence"/>
</dbReference>
<comment type="similarity">
    <text evidence="1">Belongs to the short-chain dehydrogenases/reductases (SDR) family.</text>
</comment>
<dbReference type="PANTHER" id="PTHR24320:SF282">
    <property type="entry name" value="WW DOMAIN-CONTAINING OXIDOREDUCTASE"/>
    <property type="match status" value="1"/>
</dbReference>
<evidence type="ECO:0000256" key="1">
    <source>
        <dbReference type="ARBA" id="ARBA00006484"/>
    </source>
</evidence>
<keyword evidence="3" id="KW-0560">Oxidoreductase</keyword>
<sequence length="305" mass="33073">MFTPNKDIPDLSGKVYLVTGGNSGIGKETVLQLAKHNPQNIFLAARDQKKGEDAIADLKKAVPNASITFLPLDLSSLKSVYDAAETVKSTSQRLDVLVNNAGIMATAAGLTKDGYEIQFGTNYMGHALLVRNLMPLLKKTAAMPGTDVRVVALTSDAHAQAPKGGIVFDGALKTTMESTMTFTRYGQSKLANILHIRELAKRDTEPRITYVTLHPGLVSTNLQSDFMKNHRYLGAVLGGARSILFKSVEQGALTSLWAATSPGVKSGKYYVPVGKENAGSNYSQDPKLAKRLYDWTEDEFSRLGY</sequence>
<dbReference type="PRINTS" id="PR00081">
    <property type="entry name" value="GDHRDH"/>
</dbReference>
<reference evidence="4" key="1">
    <citation type="journal article" date="2020" name="Stud. Mycol.">
        <title>101 Dothideomycetes genomes: a test case for predicting lifestyles and emergence of pathogens.</title>
        <authorList>
            <person name="Haridas S."/>
            <person name="Albert R."/>
            <person name="Binder M."/>
            <person name="Bloem J."/>
            <person name="Labutti K."/>
            <person name="Salamov A."/>
            <person name="Andreopoulos B."/>
            <person name="Baker S."/>
            <person name="Barry K."/>
            <person name="Bills G."/>
            <person name="Bluhm B."/>
            <person name="Cannon C."/>
            <person name="Castanera R."/>
            <person name="Culley D."/>
            <person name="Daum C."/>
            <person name="Ezra D."/>
            <person name="Gonzalez J."/>
            <person name="Henrissat B."/>
            <person name="Kuo A."/>
            <person name="Liang C."/>
            <person name="Lipzen A."/>
            <person name="Lutzoni F."/>
            <person name="Magnuson J."/>
            <person name="Mondo S."/>
            <person name="Nolan M."/>
            <person name="Ohm R."/>
            <person name="Pangilinan J."/>
            <person name="Park H.-J."/>
            <person name="Ramirez L."/>
            <person name="Alfaro M."/>
            <person name="Sun H."/>
            <person name="Tritt A."/>
            <person name="Yoshinaga Y."/>
            <person name="Zwiers L.-H."/>
            <person name="Turgeon B."/>
            <person name="Goodwin S."/>
            <person name="Spatafora J."/>
            <person name="Crous P."/>
            <person name="Grigoriev I."/>
        </authorList>
    </citation>
    <scope>NUCLEOTIDE SEQUENCE</scope>
    <source>
        <strain evidence="4">CBS 133067</strain>
    </source>
</reference>
<evidence type="ECO:0000313" key="5">
    <source>
        <dbReference type="Proteomes" id="UP000799772"/>
    </source>
</evidence>
<name>A0A9P4MEZ3_9PEZI</name>
<dbReference type="EMBL" id="ML978121">
    <property type="protein sequence ID" value="KAF2104952.1"/>
    <property type="molecule type" value="Genomic_DNA"/>
</dbReference>
<dbReference type="GO" id="GO:0016491">
    <property type="term" value="F:oxidoreductase activity"/>
    <property type="evidence" value="ECO:0007669"/>
    <property type="project" value="UniProtKB-KW"/>
</dbReference>
<dbReference type="SUPFAM" id="SSF51735">
    <property type="entry name" value="NAD(P)-binding Rossmann-fold domains"/>
    <property type="match status" value="1"/>
</dbReference>
<accession>A0A9P4MEZ3</accession>
<organism evidence="4 5">
    <name type="scientific">Rhizodiscina lignyota</name>
    <dbReference type="NCBI Taxonomy" id="1504668"/>
    <lineage>
        <taxon>Eukaryota</taxon>
        <taxon>Fungi</taxon>
        <taxon>Dikarya</taxon>
        <taxon>Ascomycota</taxon>
        <taxon>Pezizomycotina</taxon>
        <taxon>Dothideomycetes</taxon>
        <taxon>Pleosporomycetidae</taxon>
        <taxon>Aulographales</taxon>
        <taxon>Rhizodiscinaceae</taxon>
        <taxon>Rhizodiscina</taxon>
    </lineage>
</organism>
<gene>
    <name evidence="4" type="ORF">NA57DRAFT_63203</name>
</gene>
<dbReference type="CDD" id="cd05327">
    <property type="entry name" value="retinol-DH_like_SDR_c_like"/>
    <property type="match status" value="1"/>
</dbReference>